<organism evidence="1 2">
    <name type="scientific">Clostridium porci</name>
    <dbReference type="NCBI Taxonomy" id="2605778"/>
    <lineage>
        <taxon>Bacteria</taxon>
        <taxon>Bacillati</taxon>
        <taxon>Bacillota</taxon>
        <taxon>Clostridia</taxon>
        <taxon>Eubacteriales</taxon>
        <taxon>Clostridiaceae</taxon>
        <taxon>Clostridium</taxon>
    </lineage>
</organism>
<keyword evidence="2" id="KW-1185">Reference proteome</keyword>
<sequence>MRKGSEPEWKVEVVRWKQTIIIGVWWWELRMRLWARFAFTAGKNLLELEYVYDDSHKLQVYESTM</sequence>
<protein>
    <submittedName>
        <fullName evidence="1">Uncharacterized protein</fullName>
    </submittedName>
</protein>
<dbReference type="RefSeq" id="WP_154472921.1">
    <property type="nucleotide sequence ID" value="NZ_VUMD01000011.1"/>
</dbReference>
<dbReference type="EMBL" id="VUMD01000011">
    <property type="protein sequence ID" value="MSS37478.1"/>
    <property type="molecule type" value="Genomic_DNA"/>
</dbReference>
<name>A0A7X2TDT7_9CLOT</name>
<reference evidence="1 2" key="1">
    <citation type="submission" date="2019-08" db="EMBL/GenBank/DDBJ databases">
        <title>In-depth cultivation of the pig gut microbiome towards novel bacterial diversity and tailored functional studies.</title>
        <authorList>
            <person name="Wylensek D."/>
            <person name="Hitch T.C.A."/>
            <person name="Clavel T."/>
        </authorList>
    </citation>
    <scope>NUCLEOTIDE SEQUENCE [LARGE SCALE GENOMIC DNA]</scope>
    <source>
        <strain evidence="1 2">WCA-389-WT-23D1</strain>
    </source>
</reference>
<accession>A0A7X2TDT7</accession>
<dbReference type="Proteomes" id="UP000429958">
    <property type="component" value="Unassembled WGS sequence"/>
</dbReference>
<evidence type="ECO:0000313" key="2">
    <source>
        <dbReference type="Proteomes" id="UP000429958"/>
    </source>
</evidence>
<proteinExistence type="predicted"/>
<gene>
    <name evidence="1" type="ORF">FYJ39_13050</name>
</gene>
<dbReference type="AlphaFoldDB" id="A0A7X2TDT7"/>
<evidence type="ECO:0000313" key="1">
    <source>
        <dbReference type="EMBL" id="MSS37478.1"/>
    </source>
</evidence>
<comment type="caution">
    <text evidence="1">The sequence shown here is derived from an EMBL/GenBank/DDBJ whole genome shotgun (WGS) entry which is preliminary data.</text>
</comment>